<feature type="transmembrane region" description="Helical" evidence="5">
    <location>
        <begin position="55"/>
        <end position="88"/>
    </location>
</feature>
<comment type="subcellular location">
    <subcellularLocation>
        <location evidence="1">Membrane</location>
    </subcellularLocation>
</comment>
<keyword evidence="3 5" id="KW-1133">Transmembrane helix</keyword>
<comment type="caution">
    <text evidence="6">The sequence shown here is derived from an EMBL/GenBank/DDBJ whole genome shotgun (WGS) entry which is preliminary data.</text>
</comment>
<dbReference type="InterPro" id="IPR001129">
    <property type="entry name" value="Membr-assoc_MAPEG"/>
</dbReference>
<reference evidence="6 7" key="1">
    <citation type="journal article" date="2016" name="Antonie Van Leeuwenhoek">
        <title>Dongia soli sp. nov., isolated from soil from Dokdo, Korea.</title>
        <authorList>
            <person name="Kim D.U."/>
            <person name="Lee H."/>
            <person name="Kim H."/>
            <person name="Kim S.G."/>
            <person name="Ka J.O."/>
        </authorList>
    </citation>
    <scope>NUCLEOTIDE SEQUENCE [LARGE SCALE GENOMIC DNA]</scope>
    <source>
        <strain evidence="6 7">D78</strain>
    </source>
</reference>
<evidence type="ECO:0000256" key="2">
    <source>
        <dbReference type="ARBA" id="ARBA00022692"/>
    </source>
</evidence>
<dbReference type="PANTHER" id="PTHR35814">
    <property type="match status" value="1"/>
</dbReference>
<keyword evidence="2 5" id="KW-0812">Transmembrane</keyword>
<dbReference type="Gene3D" id="1.20.120.550">
    <property type="entry name" value="Membrane associated eicosanoid/glutathione metabolism-like domain"/>
    <property type="match status" value="1"/>
</dbReference>
<dbReference type="PANTHER" id="PTHR35814:SF1">
    <property type="entry name" value="GLUTATHIONE S-TRANSFERASE-RELATED"/>
    <property type="match status" value="1"/>
</dbReference>
<evidence type="ECO:0000313" key="6">
    <source>
        <dbReference type="EMBL" id="MDY0881404.1"/>
    </source>
</evidence>
<evidence type="ECO:0000256" key="1">
    <source>
        <dbReference type="ARBA" id="ARBA00004370"/>
    </source>
</evidence>
<dbReference type="RefSeq" id="WP_320506469.1">
    <property type="nucleotide sequence ID" value="NZ_JAXCLW010000001.1"/>
</dbReference>
<dbReference type="EMBL" id="JAXCLW010000001">
    <property type="protein sequence ID" value="MDY0881404.1"/>
    <property type="molecule type" value="Genomic_DNA"/>
</dbReference>
<dbReference type="SUPFAM" id="SSF161084">
    <property type="entry name" value="MAPEG domain-like"/>
    <property type="match status" value="1"/>
</dbReference>
<organism evidence="6 7">
    <name type="scientific">Dongia soli</name>
    <dbReference type="NCBI Taxonomy" id="600628"/>
    <lineage>
        <taxon>Bacteria</taxon>
        <taxon>Pseudomonadati</taxon>
        <taxon>Pseudomonadota</taxon>
        <taxon>Alphaproteobacteria</taxon>
        <taxon>Rhodospirillales</taxon>
        <taxon>Dongiaceae</taxon>
        <taxon>Dongia</taxon>
    </lineage>
</organism>
<keyword evidence="4 5" id="KW-0472">Membrane</keyword>
<name>A0ABU5E5T0_9PROT</name>
<evidence type="ECO:0000256" key="4">
    <source>
        <dbReference type="ARBA" id="ARBA00023136"/>
    </source>
</evidence>
<evidence type="ECO:0000256" key="3">
    <source>
        <dbReference type="ARBA" id="ARBA00022989"/>
    </source>
</evidence>
<gene>
    <name evidence="6" type="ORF">SMD27_00975</name>
</gene>
<keyword evidence="7" id="KW-1185">Reference proteome</keyword>
<proteinExistence type="predicted"/>
<sequence length="132" mass="14259">MYLPVTTTSIYAVLLAILFLALCFRVMSERRRAHVSFGEGASETLRRRIRAQANFVEYAPITLILMALLELQGAGSFMLNLIGLLLLAGRGTHALGLGSVPEQRLLRIIGIALTILAIVLAVIALLAIAIFG</sequence>
<feature type="transmembrane region" description="Helical" evidence="5">
    <location>
        <begin position="108"/>
        <end position="131"/>
    </location>
</feature>
<dbReference type="Pfam" id="PF01124">
    <property type="entry name" value="MAPEG"/>
    <property type="match status" value="1"/>
</dbReference>
<evidence type="ECO:0000313" key="7">
    <source>
        <dbReference type="Proteomes" id="UP001279642"/>
    </source>
</evidence>
<evidence type="ECO:0000256" key="5">
    <source>
        <dbReference type="SAM" id="Phobius"/>
    </source>
</evidence>
<protein>
    <submittedName>
        <fullName evidence="6">MAPEG family protein</fullName>
    </submittedName>
</protein>
<dbReference type="Proteomes" id="UP001279642">
    <property type="component" value="Unassembled WGS sequence"/>
</dbReference>
<accession>A0ABU5E5T0</accession>
<dbReference type="InterPro" id="IPR023352">
    <property type="entry name" value="MAPEG-like_dom_sf"/>
</dbReference>
<feature type="transmembrane region" description="Helical" evidence="5">
    <location>
        <begin position="6"/>
        <end position="24"/>
    </location>
</feature>